<dbReference type="InterPro" id="IPR014001">
    <property type="entry name" value="Helicase_ATP-bd"/>
</dbReference>
<evidence type="ECO:0000256" key="1">
    <source>
        <dbReference type="ARBA" id="ARBA00022741"/>
    </source>
</evidence>
<dbReference type="InterPro" id="IPR052511">
    <property type="entry name" value="ATP-dep_Helicase"/>
</dbReference>
<comment type="caution">
    <text evidence="5">The sequence shown here is derived from an EMBL/GenBank/DDBJ whole genome shotgun (WGS) entry which is preliminary data.</text>
</comment>
<dbReference type="PANTHER" id="PTHR47962:SF5">
    <property type="entry name" value="ATP-DEPENDENT HELICASE LHR-RELATED"/>
    <property type="match status" value="1"/>
</dbReference>
<evidence type="ECO:0000259" key="4">
    <source>
        <dbReference type="PROSITE" id="PS51194"/>
    </source>
</evidence>
<accession>A0A7I9Y9L2</accession>
<organism evidence="5 6">
    <name type="scientific">Mycolicibacter algericus</name>
    <name type="common">Mycobacterium algericum</name>
    <dbReference type="NCBI Taxonomy" id="1288388"/>
    <lineage>
        <taxon>Bacteria</taxon>
        <taxon>Bacillati</taxon>
        <taxon>Actinomycetota</taxon>
        <taxon>Actinomycetes</taxon>
        <taxon>Mycobacteriales</taxon>
        <taxon>Mycobacteriaceae</taxon>
        <taxon>Mycolicibacter</taxon>
    </lineage>
</organism>
<dbReference type="CDD" id="cd17923">
    <property type="entry name" value="DEXHc_Hrq1-like"/>
    <property type="match status" value="1"/>
</dbReference>
<dbReference type="Pfam" id="PF09369">
    <property type="entry name" value="MZB"/>
    <property type="match status" value="1"/>
</dbReference>
<dbReference type="GO" id="GO:0005524">
    <property type="term" value="F:ATP binding"/>
    <property type="evidence" value="ECO:0007669"/>
    <property type="project" value="UniProtKB-KW"/>
</dbReference>
<dbReference type="PROSITE" id="PS51192">
    <property type="entry name" value="HELICASE_ATP_BIND_1"/>
    <property type="match status" value="1"/>
</dbReference>
<name>A0A7I9Y9L2_MYCAL</name>
<dbReference type="EMBL" id="BLKY01000001">
    <property type="protein sequence ID" value="GFG85242.1"/>
    <property type="molecule type" value="Genomic_DNA"/>
</dbReference>
<keyword evidence="5" id="KW-0378">Hydrolase</keyword>
<gene>
    <name evidence="5" type="ORF">MALGJ_19180</name>
</gene>
<evidence type="ECO:0000313" key="6">
    <source>
        <dbReference type="Proteomes" id="UP000465305"/>
    </source>
</evidence>
<keyword evidence="5" id="KW-0347">Helicase</keyword>
<dbReference type="PROSITE" id="PS51194">
    <property type="entry name" value="HELICASE_CTER"/>
    <property type="match status" value="1"/>
</dbReference>
<dbReference type="InterPro" id="IPR011545">
    <property type="entry name" value="DEAD/DEAH_box_helicase_dom"/>
</dbReference>
<dbReference type="GO" id="GO:0016887">
    <property type="term" value="F:ATP hydrolysis activity"/>
    <property type="evidence" value="ECO:0007669"/>
    <property type="project" value="TreeGrafter"/>
</dbReference>
<evidence type="ECO:0000259" key="3">
    <source>
        <dbReference type="PROSITE" id="PS51192"/>
    </source>
</evidence>
<proteinExistence type="predicted"/>
<keyword evidence="2" id="KW-0067">ATP-binding</keyword>
<keyword evidence="1" id="KW-0547">Nucleotide-binding</keyword>
<dbReference type="SMART" id="SM00490">
    <property type="entry name" value="HELICc"/>
    <property type="match status" value="1"/>
</dbReference>
<evidence type="ECO:0000256" key="2">
    <source>
        <dbReference type="ARBA" id="ARBA00022840"/>
    </source>
</evidence>
<dbReference type="InterPro" id="IPR018973">
    <property type="entry name" value="MZB"/>
</dbReference>
<dbReference type="RefSeq" id="WP_083039521.1">
    <property type="nucleotide sequence ID" value="NZ_BLKY01000001.1"/>
</dbReference>
<dbReference type="SMART" id="SM00487">
    <property type="entry name" value="DEXDc"/>
    <property type="match status" value="1"/>
</dbReference>
<protein>
    <submittedName>
        <fullName evidence="5">RNA helicase</fullName>
    </submittedName>
</protein>
<dbReference type="GO" id="GO:0004386">
    <property type="term" value="F:helicase activity"/>
    <property type="evidence" value="ECO:0007669"/>
    <property type="project" value="UniProtKB-KW"/>
</dbReference>
<feature type="domain" description="Helicase ATP-binding" evidence="3">
    <location>
        <begin position="101"/>
        <end position="290"/>
    </location>
</feature>
<evidence type="ECO:0000313" key="5">
    <source>
        <dbReference type="EMBL" id="GFG85242.1"/>
    </source>
</evidence>
<dbReference type="Proteomes" id="UP000465305">
    <property type="component" value="Unassembled WGS sequence"/>
</dbReference>
<dbReference type="InterPro" id="IPR001650">
    <property type="entry name" value="Helicase_C-like"/>
</dbReference>
<dbReference type="GO" id="GO:0003677">
    <property type="term" value="F:DNA binding"/>
    <property type="evidence" value="ECO:0007669"/>
    <property type="project" value="TreeGrafter"/>
</dbReference>
<feature type="domain" description="Helicase C-terminal" evidence="4">
    <location>
        <begin position="910"/>
        <end position="1055"/>
    </location>
</feature>
<reference evidence="5 6" key="1">
    <citation type="journal article" date="2019" name="Emerg. Microbes Infect.">
        <title>Comprehensive subspecies identification of 175 nontuberculous mycobacteria species based on 7547 genomic profiles.</title>
        <authorList>
            <person name="Matsumoto Y."/>
            <person name="Kinjo T."/>
            <person name="Motooka D."/>
            <person name="Nabeya D."/>
            <person name="Jung N."/>
            <person name="Uechi K."/>
            <person name="Horii T."/>
            <person name="Iida T."/>
            <person name="Fujita J."/>
            <person name="Nakamura S."/>
        </authorList>
    </citation>
    <scope>NUCLEOTIDE SEQUENCE [LARGE SCALE GENOMIC DNA]</scope>
    <source>
        <strain evidence="5 6">JCM 30723</strain>
    </source>
</reference>
<dbReference type="Pfam" id="PF00271">
    <property type="entry name" value="Helicase_C"/>
    <property type="match status" value="1"/>
</dbReference>
<dbReference type="SUPFAM" id="SSF52540">
    <property type="entry name" value="P-loop containing nucleoside triphosphate hydrolases"/>
    <property type="match status" value="2"/>
</dbReference>
<dbReference type="Gene3D" id="3.40.50.300">
    <property type="entry name" value="P-loop containing nucleotide triphosphate hydrolases"/>
    <property type="match status" value="2"/>
</dbReference>
<dbReference type="InterPro" id="IPR027417">
    <property type="entry name" value="P-loop_NTPase"/>
</dbReference>
<sequence length="1713" mass="190267">MDIFRVHQDLIDDYRLFTTSAIEPRDPRVSQHVQDELARQTQWPEPWLSLNPMFASGGSIDELVAENLLHPECAKIFRPKRDISDAGTTPITLHRHQREAIETARSGKSYVLTTGTGSGKSLAYIIPIVDHVLRQEPRRPGVKAIIVYPMNALANSQVGELEKFLRYGYGEGNEPVTFARYTGQEKDERRAEILRNPPDILLTNYVMLELMLTRPEERRRLVGAAEGLPFLVLDELHTYRGRQGADVAMLVRRVRGACRSPQLQCIGTSATMASGGTLEDQRRVVAEVATALFGTEVTADRVIGETLDRATVGDPGDVDGLTREVRHGGATGDYQKLASSPLATWIETTFGLTTEPQSGQVIRQRPARVHDSAARLAARTGRTVDACEQAIRATLLAGSAVAHPTTRRPLFAFRLHQFLSKGDTVYVSIEEEQRRHITSQYQVTVPDHPDQLLMPLAFCRECGQEYLVVARSTLGSEAVYRARRDRDASGGDQANGYLYISTDQPWPVDPLLEGRLPDSWLIDGEIIDRRKQYLPRRIRVDVGGNEVTGGGGVEAAFVPAPFRFCLRCKVSYEQARGSDFAKLATLDMEGRSSAVSVLSTSIVRSLDKIPESELSPEARKLLTFVDNRQDASLQTGHFNDFVQMTQLRGALQRAVQKGSLRHDDVAERVVAALGLPFADYAANPDAVYGARTAAERAFKEFIEYRLYVDLQRGWRVTMPNLEQTGLLRIGYESLTEIAADAALWDKTYPPLRDAHAGQREELCRIILDEFRRELAVDVECLTDDGFDRVKRQSDQHLAGLWAIPPYEPRPRPGTVSTVSGQRGTLRVDFRMTGRSAVGRYIRERSGLTLNGDQLDGADAQKVIEDLLATLDRAGLLTTVDLPGTTGTNYRLKASAVIWTASDGQHGAPDPLRRGFDPDQGTRVNPFFLDLYRNTAADLGGMHAREHTAQVSAADREGREKQFRKGDLKVMYCSPTMELGVDIASLNAVMMRNVPPTPANYAQRSGRAGRSGQPALVTTYCATGNAHDQYYFRRSEDMVAGSVAAPRLDLTNEALLASHLHALWLAETRASLHTRMPQLLDLDAEGMPLAADLQRALADPDAVRRATERAMELMAPLADELQRTAWWYDGWAQAVIANAESQFSRACERWRELYRAALDDQKEQNRIILDPTVPKRAREAAEARRRDAEGQLRLLRNEDSDQAFSDFYTYRYFASEGFLPGYNFPRLPLAAYIPGARQSAGRGEGGDYLQRPRFLAISEFGPGAVIYHEGARYEVKRIQVPMTAGGIGTVELQDAYRCEVCAYHHVRRAGLDVCENCGVALGQPQHGLMRMQTVFTRRRERISSDEEERRRAGFELRTSYRFSQHGPRLGRLDATASAVDGHELATLSYGDTATVRVTNVGRRRRKNPNELGYWLDTVKGDWLSEKAAEDATPQDDGLGDAADVPTKHKVIPYVEDTRNILVLRLASPVSVQVATSLRYALERGMEAEFQLEDSELSSEALPDDAERGRMLFTESAEGGAGVLRRLHSEPDALASAARRALQIIHFTPDGNDVGSADGARERCEKACYDCLLSYANQYEHDVIDRHAVRDLLLDLALATTTAATAEQSHGDQAEQLRAQCDSELERDFIDLLISHEFALPNGVRETIAGITAHFVFQGADAGLAVFVESGPRGDAGEVEDALMNAGYSALWLHPGEDWLTQVRRHSYVFGEGRV</sequence>
<dbReference type="PANTHER" id="PTHR47962">
    <property type="entry name" value="ATP-DEPENDENT HELICASE LHR-RELATED-RELATED"/>
    <property type="match status" value="1"/>
</dbReference>
<dbReference type="Pfam" id="PF00270">
    <property type="entry name" value="DEAD"/>
    <property type="match status" value="1"/>
</dbReference>